<dbReference type="EMBL" id="FQXK01000007">
    <property type="protein sequence ID" value="SHH83003.1"/>
    <property type="molecule type" value="Genomic_DNA"/>
</dbReference>
<dbReference type="InterPro" id="IPR014044">
    <property type="entry name" value="CAP_dom"/>
</dbReference>
<sequence>MRKIRDFKKIVSVLMVALIVLGTAACGSRADIGDAAFRAAGEGAGEIWIDEGKIALANELKSSEEIQAALDEALVLVNAQRTAAGLPALVRNQGLEDAAKVRAQEITTYFSHTRPDGSSWWTVNSTLQYGENLAKLYQSSSSVVNAWMNSPTHRANIMDSSFISIGMAIYQTSDGSWYWAQEFGY</sequence>
<evidence type="ECO:0000256" key="1">
    <source>
        <dbReference type="SAM" id="SignalP"/>
    </source>
</evidence>
<dbReference type="PROSITE" id="PS51257">
    <property type="entry name" value="PROKAR_LIPOPROTEIN"/>
    <property type="match status" value="1"/>
</dbReference>
<dbReference type="SUPFAM" id="SSF55797">
    <property type="entry name" value="PR-1-like"/>
    <property type="match status" value="1"/>
</dbReference>
<dbReference type="AlphaFoldDB" id="A0A1M5W734"/>
<name>A0A1M5W734_BUTFI</name>
<dbReference type="InterPro" id="IPR035940">
    <property type="entry name" value="CAP_sf"/>
</dbReference>
<dbReference type="Proteomes" id="UP000184278">
    <property type="component" value="Unassembled WGS sequence"/>
</dbReference>
<feature type="signal peptide" evidence="1">
    <location>
        <begin position="1"/>
        <end position="24"/>
    </location>
</feature>
<reference evidence="4" key="1">
    <citation type="submission" date="2016-11" db="EMBL/GenBank/DDBJ databases">
        <authorList>
            <person name="Varghese N."/>
            <person name="Submissions S."/>
        </authorList>
    </citation>
    <scope>NUCLEOTIDE SEQUENCE [LARGE SCALE GENOMIC DNA]</scope>
    <source>
        <strain evidence="4">DSM 3071</strain>
    </source>
</reference>
<dbReference type="STRING" id="1121131.SAMN02745229_00924"/>
<feature type="domain" description="SCP" evidence="2">
    <location>
        <begin position="76"/>
        <end position="183"/>
    </location>
</feature>
<evidence type="ECO:0000313" key="3">
    <source>
        <dbReference type="EMBL" id="SHH83003.1"/>
    </source>
</evidence>
<dbReference type="OrthoDB" id="9783944at2"/>
<dbReference type="PANTHER" id="PTHR31157:SF1">
    <property type="entry name" value="SCP DOMAIN-CONTAINING PROTEIN"/>
    <property type="match status" value="1"/>
</dbReference>
<dbReference type="Pfam" id="PF00188">
    <property type="entry name" value="CAP"/>
    <property type="match status" value="1"/>
</dbReference>
<accession>A0A1M5W734</accession>
<keyword evidence="4" id="KW-1185">Reference proteome</keyword>
<protein>
    <submittedName>
        <fullName evidence="3">Cysteine-rich secretory protein family protein</fullName>
    </submittedName>
</protein>
<dbReference type="PANTHER" id="PTHR31157">
    <property type="entry name" value="SCP DOMAIN-CONTAINING PROTEIN"/>
    <property type="match status" value="1"/>
</dbReference>
<dbReference type="Gene3D" id="3.40.33.10">
    <property type="entry name" value="CAP"/>
    <property type="match status" value="1"/>
</dbReference>
<dbReference type="RefSeq" id="WP_073385885.1">
    <property type="nucleotide sequence ID" value="NZ_FQXK01000007.1"/>
</dbReference>
<dbReference type="GeneID" id="89510166"/>
<gene>
    <name evidence="3" type="ORF">SAMN02745229_00924</name>
</gene>
<keyword evidence="1" id="KW-0732">Signal</keyword>
<dbReference type="CDD" id="cd05379">
    <property type="entry name" value="CAP_bacterial"/>
    <property type="match status" value="1"/>
</dbReference>
<feature type="chain" id="PRO_5038884061" evidence="1">
    <location>
        <begin position="25"/>
        <end position="185"/>
    </location>
</feature>
<evidence type="ECO:0000313" key="4">
    <source>
        <dbReference type="Proteomes" id="UP000184278"/>
    </source>
</evidence>
<proteinExistence type="predicted"/>
<evidence type="ECO:0000259" key="2">
    <source>
        <dbReference type="Pfam" id="PF00188"/>
    </source>
</evidence>
<organism evidence="3 4">
    <name type="scientific">Butyrivibrio fibrisolvens DSM 3071</name>
    <dbReference type="NCBI Taxonomy" id="1121131"/>
    <lineage>
        <taxon>Bacteria</taxon>
        <taxon>Bacillati</taxon>
        <taxon>Bacillota</taxon>
        <taxon>Clostridia</taxon>
        <taxon>Lachnospirales</taxon>
        <taxon>Lachnospiraceae</taxon>
        <taxon>Butyrivibrio</taxon>
    </lineage>
</organism>